<feature type="region of interest" description="Disordered" evidence="1">
    <location>
        <begin position="68"/>
        <end position="89"/>
    </location>
</feature>
<dbReference type="Proteomes" id="UP000054783">
    <property type="component" value="Unassembled WGS sequence"/>
</dbReference>
<comment type="caution">
    <text evidence="2">The sequence shown here is derived from an EMBL/GenBank/DDBJ whole genome shotgun (WGS) entry which is preliminary data.</text>
</comment>
<gene>
    <name evidence="2" type="ORF">T12_4305</name>
</gene>
<keyword evidence="3" id="KW-1185">Reference proteome</keyword>
<dbReference type="AlphaFoldDB" id="A0A0V0Z958"/>
<sequence length="103" mass="11275">MVETGTACHLLVVDGAILLSQLTDFPMYRLAEVEVAALYPRIQEVALNRGDQGCFKIRNYSHRLSYVPPGRSGSSSPVPAYSGSSPESRVSGLFQNQKLLFVD</sequence>
<name>A0A0V0Z958_9BILA</name>
<evidence type="ECO:0000256" key="1">
    <source>
        <dbReference type="SAM" id="MobiDB-lite"/>
    </source>
</evidence>
<feature type="compositionally biased region" description="Low complexity" evidence="1">
    <location>
        <begin position="68"/>
        <end position="86"/>
    </location>
</feature>
<protein>
    <submittedName>
        <fullName evidence="2">Uncharacterized protein</fullName>
    </submittedName>
</protein>
<accession>A0A0V0Z958</accession>
<evidence type="ECO:0000313" key="3">
    <source>
        <dbReference type="Proteomes" id="UP000054783"/>
    </source>
</evidence>
<dbReference type="EMBL" id="JYDQ01000292">
    <property type="protein sequence ID" value="KRY09095.1"/>
    <property type="molecule type" value="Genomic_DNA"/>
</dbReference>
<proteinExistence type="predicted"/>
<organism evidence="2 3">
    <name type="scientific">Trichinella patagoniensis</name>
    <dbReference type="NCBI Taxonomy" id="990121"/>
    <lineage>
        <taxon>Eukaryota</taxon>
        <taxon>Metazoa</taxon>
        <taxon>Ecdysozoa</taxon>
        <taxon>Nematoda</taxon>
        <taxon>Enoplea</taxon>
        <taxon>Dorylaimia</taxon>
        <taxon>Trichinellida</taxon>
        <taxon>Trichinellidae</taxon>
        <taxon>Trichinella</taxon>
    </lineage>
</organism>
<reference evidence="2 3" key="1">
    <citation type="submission" date="2015-01" db="EMBL/GenBank/DDBJ databases">
        <title>Evolution of Trichinella species and genotypes.</title>
        <authorList>
            <person name="Korhonen P.K."/>
            <person name="Edoardo P."/>
            <person name="Giuseppe L.R."/>
            <person name="Gasser R.B."/>
        </authorList>
    </citation>
    <scope>NUCLEOTIDE SEQUENCE [LARGE SCALE GENOMIC DNA]</scope>
    <source>
        <strain evidence="2">ISS2496</strain>
    </source>
</reference>
<evidence type="ECO:0000313" key="2">
    <source>
        <dbReference type="EMBL" id="KRY09095.1"/>
    </source>
</evidence>